<reference evidence="1 2" key="1">
    <citation type="journal article" date="2018" name="Syst. Appl. Microbiol.">
        <title>Pseudomonas silesiensis sp. nov. strain A3T isolated from a biological pesticide sewage treatment plant and analysis of the complete genome sequence.</title>
        <authorList>
            <person name="Kaminski M.A."/>
            <person name="Furmanczyk E.M."/>
            <person name="Sobczak A."/>
            <person name="Dziembowski A."/>
            <person name="Lipinski L."/>
        </authorList>
    </citation>
    <scope>NUCLEOTIDE SEQUENCE [LARGE SCALE GENOMIC DNA]</scope>
    <source>
        <strain evidence="1 2">A3</strain>
    </source>
</reference>
<dbReference type="AlphaFoldDB" id="A0A191YRC5"/>
<protein>
    <submittedName>
        <fullName evidence="1">Uncharacterized protein</fullName>
    </submittedName>
</protein>
<proteinExistence type="predicted"/>
<dbReference type="Proteomes" id="UP000078354">
    <property type="component" value="Chromosome"/>
</dbReference>
<evidence type="ECO:0000313" key="2">
    <source>
        <dbReference type="Proteomes" id="UP000078354"/>
    </source>
</evidence>
<sequence>MSNDALKETVIAQSQIITALIAAIRKKDALDLALFTDLLEQMQEKNKEDETGKNKIYNRMIETAKSACLIRDQQPTVDR</sequence>
<dbReference type="KEGG" id="psil:PMA3_09230"/>
<evidence type="ECO:0000313" key="1">
    <source>
        <dbReference type="EMBL" id="ANJ55319.1"/>
    </source>
</evidence>
<gene>
    <name evidence="1" type="ORF">PMA3_09230</name>
</gene>
<dbReference type="EMBL" id="CP014870">
    <property type="protein sequence ID" value="ANJ55319.1"/>
    <property type="molecule type" value="Genomic_DNA"/>
</dbReference>
<name>A0A191YRC5_9PSED</name>
<accession>A0A191YRC5</accession>
<dbReference type="RefSeq" id="WP_064676862.1">
    <property type="nucleotide sequence ID" value="NZ_CP014870.1"/>
</dbReference>
<keyword evidence="2" id="KW-1185">Reference proteome</keyword>
<organism evidence="1 2">
    <name type="scientific">Pseudomonas silesiensis</name>
    <dbReference type="NCBI Taxonomy" id="1853130"/>
    <lineage>
        <taxon>Bacteria</taxon>
        <taxon>Pseudomonadati</taxon>
        <taxon>Pseudomonadota</taxon>
        <taxon>Gammaproteobacteria</taxon>
        <taxon>Pseudomonadales</taxon>
        <taxon>Pseudomonadaceae</taxon>
        <taxon>Pseudomonas</taxon>
    </lineage>
</organism>